<evidence type="ECO:0000256" key="1">
    <source>
        <dbReference type="SAM" id="Phobius"/>
    </source>
</evidence>
<keyword evidence="1" id="KW-1133">Transmembrane helix</keyword>
<keyword evidence="3" id="KW-1185">Reference proteome</keyword>
<name>A0AA39UUF1_9AGAR</name>
<sequence length="122" mass="13986">MQQTRDLNTIEFHIALVAILVPFTLVIIGIGLRVLIPWALAAQHVHPQTYELETFEQEQPVPQPEAKEYLADGDREAERQCGRTRPWGLPHFANHPYRARTPTPEYDKEALEYTASVAQVIR</sequence>
<gene>
    <name evidence="2" type="ORF">EDD18DRAFT_1344564</name>
</gene>
<protein>
    <submittedName>
        <fullName evidence="2">Uncharacterized protein</fullName>
    </submittedName>
</protein>
<proteinExistence type="predicted"/>
<organism evidence="2 3">
    <name type="scientific">Armillaria luteobubalina</name>
    <dbReference type="NCBI Taxonomy" id="153913"/>
    <lineage>
        <taxon>Eukaryota</taxon>
        <taxon>Fungi</taxon>
        <taxon>Dikarya</taxon>
        <taxon>Basidiomycota</taxon>
        <taxon>Agaricomycotina</taxon>
        <taxon>Agaricomycetes</taxon>
        <taxon>Agaricomycetidae</taxon>
        <taxon>Agaricales</taxon>
        <taxon>Marasmiineae</taxon>
        <taxon>Physalacriaceae</taxon>
        <taxon>Armillaria</taxon>
    </lineage>
</organism>
<dbReference type="Proteomes" id="UP001175228">
    <property type="component" value="Unassembled WGS sequence"/>
</dbReference>
<evidence type="ECO:0000313" key="3">
    <source>
        <dbReference type="Proteomes" id="UP001175228"/>
    </source>
</evidence>
<dbReference type="EMBL" id="JAUEPU010000003">
    <property type="protein sequence ID" value="KAK0503727.1"/>
    <property type="molecule type" value="Genomic_DNA"/>
</dbReference>
<comment type="caution">
    <text evidence="2">The sequence shown here is derived from an EMBL/GenBank/DDBJ whole genome shotgun (WGS) entry which is preliminary data.</text>
</comment>
<feature type="transmembrane region" description="Helical" evidence="1">
    <location>
        <begin position="12"/>
        <end position="36"/>
    </location>
</feature>
<dbReference type="AlphaFoldDB" id="A0AA39UUF1"/>
<accession>A0AA39UUF1</accession>
<keyword evidence="1" id="KW-0472">Membrane</keyword>
<reference evidence="2" key="1">
    <citation type="submission" date="2023-06" db="EMBL/GenBank/DDBJ databases">
        <authorList>
            <consortium name="Lawrence Berkeley National Laboratory"/>
            <person name="Ahrendt S."/>
            <person name="Sahu N."/>
            <person name="Indic B."/>
            <person name="Wong-Bajracharya J."/>
            <person name="Merenyi Z."/>
            <person name="Ke H.-M."/>
            <person name="Monk M."/>
            <person name="Kocsube S."/>
            <person name="Drula E."/>
            <person name="Lipzen A."/>
            <person name="Balint B."/>
            <person name="Henrissat B."/>
            <person name="Andreopoulos B."/>
            <person name="Martin F.M."/>
            <person name="Harder C.B."/>
            <person name="Rigling D."/>
            <person name="Ford K.L."/>
            <person name="Foster G.D."/>
            <person name="Pangilinan J."/>
            <person name="Papanicolaou A."/>
            <person name="Barry K."/>
            <person name="LaButti K."/>
            <person name="Viragh M."/>
            <person name="Koriabine M."/>
            <person name="Yan M."/>
            <person name="Riley R."/>
            <person name="Champramary S."/>
            <person name="Plett K.L."/>
            <person name="Tsai I.J."/>
            <person name="Slot J."/>
            <person name="Sipos G."/>
            <person name="Plett J."/>
            <person name="Nagy L.G."/>
            <person name="Grigoriev I.V."/>
        </authorList>
    </citation>
    <scope>NUCLEOTIDE SEQUENCE</scope>
    <source>
        <strain evidence="2">HWK02</strain>
    </source>
</reference>
<evidence type="ECO:0000313" key="2">
    <source>
        <dbReference type="EMBL" id="KAK0503727.1"/>
    </source>
</evidence>
<keyword evidence="1" id="KW-0812">Transmembrane</keyword>